<dbReference type="EMBL" id="SCEB01002315">
    <property type="protein sequence ID" value="RXM95513.1"/>
    <property type="molecule type" value="Genomic_DNA"/>
</dbReference>
<feature type="region of interest" description="Disordered" evidence="1">
    <location>
        <begin position="1"/>
        <end position="25"/>
    </location>
</feature>
<evidence type="ECO:0000313" key="3">
    <source>
        <dbReference type="Proteomes" id="UP000289886"/>
    </source>
</evidence>
<organism evidence="2 3">
    <name type="scientific">Acipenser ruthenus</name>
    <name type="common">Sterlet sturgeon</name>
    <dbReference type="NCBI Taxonomy" id="7906"/>
    <lineage>
        <taxon>Eukaryota</taxon>
        <taxon>Metazoa</taxon>
        <taxon>Chordata</taxon>
        <taxon>Craniata</taxon>
        <taxon>Vertebrata</taxon>
        <taxon>Euteleostomi</taxon>
        <taxon>Actinopterygii</taxon>
        <taxon>Chondrostei</taxon>
        <taxon>Acipenseriformes</taxon>
        <taxon>Acipenseridae</taxon>
        <taxon>Acipenser</taxon>
    </lineage>
</organism>
<dbReference type="Gene3D" id="1.20.58.70">
    <property type="match status" value="1"/>
</dbReference>
<evidence type="ECO:0000313" key="2">
    <source>
        <dbReference type="EMBL" id="RXM95513.1"/>
    </source>
</evidence>
<proteinExistence type="predicted"/>
<sequence length="197" mass="21839">MQNEAPPNTDPGSEATPPTPCSPASPKVYNNIKALRECLSVLELQFIEFKEHTLTSLNQPSPTQQLRDEMTRLKSEHRAEVQELRAALRGLEEDNQAMKTELRRLREEHCKTAQASQMRSLQRDLEGLREALHNTHRSASTDTHTVATPSTDTHTATPSTHTLDTNTAPPSTPSTHTSDTHTTPHSTDAAPPQHPHP</sequence>
<gene>
    <name evidence="2" type="ORF">EOD39_16782</name>
</gene>
<evidence type="ECO:0000256" key="1">
    <source>
        <dbReference type="SAM" id="MobiDB-lite"/>
    </source>
</evidence>
<comment type="caution">
    <text evidence="2">The sequence shown here is derived from an EMBL/GenBank/DDBJ whole genome shotgun (WGS) entry which is preliminary data.</text>
</comment>
<dbReference type="InterPro" id="IPR010989">
    <property type="entry name" value="SNARE"/>
</dbReference>
<feature type="region of interest" description="Disordered" evidence="1">
    <location>
        <begin position="134"/>
        <end position="197"/>
    </location>
</feature>
<keyword evidence="3" id="KW-1185">Reference proteome</keyword>
<protein>
    <submittedName>
        <fullName evidence="2">Uncharacterized protein</fullName>
    </submittedName>
</protein>
<reference evidence="2 3" key="1">
    <citation type="submission" date="2019-01" db="EMBL/GenBank/DDBJ databases">
        <title>Draft Genome and Complete Hox-Cluster Characterization of the Sterlet Sturgeon (Acipenser ruthenus).</title>
        <authorList>
            <person name="Wei Q."/>
        </authorList>
    </citation>
    <scope>NUCLEOTIDE SEQUENCE [LARGE SCALE GENOMIC DNA]</scope>
    <source>
        <strain evidence="2">WHYD16114868_AA</strain>
        <tissue evidence="2">Blood</tissue>
    </source>
</reference>
<dbReference type="GO" id="GO:0016020">
    <property type="term" value="C:membrane"/>
    <property type="evidence" value="ECO:0007669"/>
    <property type="project" value="InterPro"/>
</dbReference>
<name>A0A444V502_ACIRT</name>
<dbReference type="AlphaFoldDB" id="A0A444V502"/>
<accession>A0A444V502</accession>
<dbReference type="GO" id="GO:0016192">
    <property type="term" value="P:vesicle-mediated transport"/>
    <property type="evidence" value="ECO:0007669"/>
    <property type="project" value="InterPro"/>
</dbReference>
<dbReference type="Proteomes" id="UP000289886">
    <property type="component" value="Unassembled WGS sequence"/>
</dbReference>
<feature type="compositionally biased region" description="Low complexity" evidence="1">
    <location>
        <begin position="140"/>
        <end position="191"/>
    </location>
</feature>
<dbReference type="SUPFAM" id="SSF47661">
    <property type="entry name" value="t-snare proteins"/>
    <property type="match status" value="1"/>
</dbReference>